<accession>A0A4U8YH41</accession>
<gene>
    <name evidence="10" type="ORF">MSL71_4360</name>
</gene>
<dbReference type="SUPFAM" id="SSF48034">
    <property type="entry name" value="Guanido kinase N-terminal domain"/>
    <property type="match status" value="1"/>
</dbReference>
<feature type="domain" description="Phosphagen kinase C-terminal" evidence="9">
    <location>
        <begin position="106"/>
        <end position="343"/>
    </location>
</feature>
<dbReference type="GO" id="GO:0046314">
    <property type="term" value="P:phosphocreatine biosynthetic process"/>
    <property type="evidence" value="ECO:0007669"/>
    <property type="project" value="InterPro"/>
</dbReference>
<keyword evidence="11" id="KW-1185">Reference proteome</keyword>
<evidence type="ECO:0000313" key="10">
    <source>
        <dbReference type="EMBL" id="VFQ42815.1"/>
    </source>
</evidence>
<proteinExistence type="inferred from homology"/>
<dbReference type="GO" id="GO:0004111">
    <property type="term" value="F:creatine kinase activity"/>
    <property type="evidence" value="ECO:0007669"/>
    <property type="project" value="InterPro"/>
</dbReference>
<dbReference type="PROSITE" id="PS51510">
    <property type="entry name" value="PHOSPHAGEN_KINASE_C"/>
    <property type="match status" value="1"/>
</dbReference>
<dbReference type="Gene3D" id="1.10.135.10">
    <property type="entry name" value="ATP:guanido phosphotransferase, N-terminal domain"/>
    <property type="match status" value="1"/>
</dbReference>
<protein>
    <submittedName>
        <fullName evidence="10">Atp:guanido phosphotransferase catalytic domain</fullName>
    </submittedName>
</protein>
<dbReference type="FunFam" id="1.10.135.10:FF:000003">
    <property type="entry name" value="Three-domain arginine kinase"/>
    <property type="match status" value="1"/>
</dbReference>
<dbReference type="PANTHER" id="PTHR11547">
    <property type="entry name" value="ARGININE OR CREATINE KINASE"/>
    <property type="match status" value="1"/>
</dbReference>
<comment type="similarity">
    <text evidence="1 6 7">Belongs to the ATP:guanido phosphotransferase family.</text>
</comment>
<dbReference type="InterPro" id="IPR022414">
    <property type="entry name" value="ATP-guanido_PTrfase_cat"/>
</dbReference>
<feature type="binding site" evidence="6">
    <location>
        <begin position="296"/>
        <end position="301"/>
    </location>
    <ligand>
        <name>ATP</name>
        <dbReference type="ChEBI" id="CHEBI:30616"/>
    </ligand>
</feature>
<name>A0A4U8YH41_9BACT</name>
<reference evidence="10 11" key="1">
    <citation type="submission" date="2019-03" db="EMBL/GenBank/DDBJ databases">
        <authorList>
            <person name="Nijsse B."/>
        </authorList>
    </citation>
    <scope>NUCLEOTIDE SEQUENCE [LARGE SCALE GENOMIC DNA]</scope>
    <source>
        <strain evidence="10">Desulfoluna butyratoxydans MSL71</strain>
    </source>
</reference>
<feature type="binding site" evidence="6">
    <location>
        <position position="216"/>
    </location>
    <ligand>
        <name>ATP</name>
        <dbReference type="ChEBI" id="CHEBI:30616"/>
    </ligand>
</feature>
<dbReference type="GO" id="GO:0005524">
    <property type="term" value="F:ATP binding"/>
    <property type="evidence" value="ECO:0007669"/>
    <property type="project" value="UniProtKB-UniRule"/>
</dbReference>
<feature type="domain" description="Phosphagen kinase N-terminal" evidence="8">
    <location>
        <begin position="1"/>
        <end position="81"/>
    </location>
</feature>
<dbReference type="FunFam" id="3.30.590.10:FF:000006">
    <property type="entry name" value="Arginine kinase 1"/>
    <property type="match status" value="1"/>
</dbReference>
<dbReference type="Gene3D" id="3.30.590.10">
    <property type="entry name" value="Glutamine synthetase/guanido kinase, catalytic domain"/>
    <property type="match status" value="1"/>
</dbReference>
<dbReference type="Pfam" id="PF00217">
    <property type="entry name" value="ATP-gua_Ptrans"/>
    <property type="match status" value="1"/>
</dbReference>
<dbReference type="InterPro" id="IPR000749">
    <property type="entry name" value="ATP-guanido_PTrfase"/>
</dbReference>
<dbReference type="PANTHER" id="PTHR11547:SF38">
    <property type="entry name" value="ARGININE KINASE 1-RELATED"/>
    <property type="match status" value="1"/>
</dbReference>
<dbReference type="GO" id="GO:0005615">
    <property type="term" value="C:extracellular space"/>
    <property type="evidence" value="ECO:0007669"/>
    <property type="project" value="TreeGrafter"/>
</dbReference>
<evidence type="ECO:0000256" key="6">
    <source>
        <dbReference type="PROSITE-ProRule" id="PRU00843"/>
    </source>
</evidence>
<evidence type="ECO:0000259" key="9">
    <source>
        <dbReference type="PROSITE" id="PS51510"/>
    </source>
</evidence>
<evidence type="ECO:0000256" key="5">
    <source>
        <dbReference type="ARBA" id="ARBA00022840"/>
    </source>
</evidence>
<organism evidence="10 11">
    <name type="scientific">Desulfoluna butyratoxydans</name>
    <dbReference type="NCBI Taxonomy" id="231438"/>
    <lineage>
        <taxon>Bacteria</taxon>
        <taxon>Pseudomonadati</taxon>
        <taxon>Thermodesulfobacteriota</taxon>
        <taxon>Desulfobacteria</taxon>
        <taxon>Desulfobacterales</taxon>
        <taxon>Desulfolunaceae</taxon>
        <taxon>Desulfoluna</taxon>
    </lineage>
</organism>
<sequence>MEEKGFPAFGTGCASLLSRHLTRRVWEELKDLETGSGYTAADLIRSGVEQQESSVGVYAGDAESYDLFSPLLTPVVREYHGNAGPHPAPDYSLAHLPELSVSAARKIISTRVRVGRNLAGFPLGPAISPGQRREVEERIKAALTRLPEHLQGTYHPLPEMDPALRDDLIERHLLFKNEDRFLLSAGLMRDWPEARGLFLSHDEAFSVWVNEEDQLRIISLQKGGDVTEVFKRLADGVAALSSHLDFLTHPRLGSLTSCPTNLGTAMRASVHMKLKGLAEDEEALHKTANALGLQVRGIHGEHSEGRGGIYDISNRMRLGVTEAAALGHLIDGIARLALLDDEASAS</sequence>
<dbReference type="EMBL" id="CAADHO010000001">
    <property type="protein sequence ID" value="VFQ42815.1"/>
    <property type="molecule type" value="Genomic_DNA"/>
</dbReference>
<dbReference type="CDD" id="cd07931">
    <property type="entry name" value="eukaryotic_phosphagen_kinases"/>
    <property type="match status" value="1"/>
</dbReference>
<dbReference type="RefSeq" id="WP_180137024.1">
    <property type="nucleotide sequence ID" value="NZ_CAADHO010000001.1"/>
</dbReference>
<keyword evidence="4 6" id="KW-0418">Kinase</keyword>
<evidence type="ECO:0000313" key="11">
    <source>
        <dbReference type="Proteomes" id="UP000507962"/>
    </source>
</evidence>
<feature type="binding site" evidence="6">
    <location>
        <begin position="267"/>
        <end position="271"/>
    </location>
    <ligand>
        <name>ATP</name>
        <dbReference type="ChEBI" id="CHEBI:30616"/>
    </ligand>
</feature>
<dbReference type="InterPro" id="IPR014746">
    <property type="entry name" value="Gln_synth/guanido_kin_cat_dom"/>
</dbReference>
<dbReference type="SUPFAM" id="SSF55931">
    <property type="entry name" value="Glutamine synthetase/guanido kinase"/>
    <property type="match status" value="1"/>
</dbReference>
<evidence type="ECO:0000256" key="3">
    <source>
        <dbReference type="ARBA" id="ARBA00022741"/>
    </source>
</evidence>
<dbReference type="PROSITE" id="PS00112">
    <property type="entry name" value="PHOSPHAGEN_KINASE"/>
    <property type="match status" value="1"/>
</dbReference>
<dbReference type="InterPro" id="IPR022415">
    <property type="entry name" value="ATP-guanido_PTrfase_AS"/>
</dbReference>
<dbReference type="AlphaFoldDB" id="A0A4U8YH41"/>
<dbReference type="Pfam" id="PF02807">
    <property type="entry name" value="ATP-gua_PtransN"/>
    <property type="match status" value="1"/>
</dbReference>
<evidence type="ECO:0000259" key="8">
    <source>
        <dbReference type="PROSITE" id="PS51509"/>
    </source>
</evidence>
<dbReference type="InterPro" id="IPR022413">
    <property type="entry name" value="ATP-guanido_PTrfase_N"/>
</dbReference>
<evidence type="ECO:0000256" key="4">
    <source>
        <dbReference type="ARBA" id="ARBA00022777"/>
    </source>
</evidence>
<dbReference type="InterPro" id="IPR036802">
    <property type="entry name" value="ATP-guanido_PTrfase_N_sf"/>
</dbReference>
<dbReference type="PROSITE" id="PS51509">
    <property type="entry name" value="PHOSPHAGEN_KINASE_N"/>
    <property type="match status" value="1"/>
</dbReference>
<evidence type="ECO:0000256" key="7">
    <source>
        <dbReference type="RuleBase" id="RU000505"/>
    </source>
</evidence>
<keyword evidence="3 6" id="KW-0547">Nucleotide-binding</keyword>
<feature type="binding site" evidence="6">
    <location>
        <position position="172"/>
    </location>
    <ligand>
        <name>ATP</name>
        <dbReference type="ChEBI" id="CHEBI:30616"/>
    </ligand>
</feature>
<keyword evidence="2 6" id="KW-0808">Transferase</keyword>
<keyword evidence="5 6" id="KW-0067">ATP-binding</keyword>
<dbReference type="Proteomes" id="UP000507962">
    <property type="component" value="Unassembled WGS sequence"/>
</dbReference>
<evidence type="ECO:0000256" key="1">
    <source>
        <dbReference type="ARBA" id="ARBA00006798"/>
    </source>
</evidence>
<evidence type="ECO:0000256" key="2">
    <source>
        <dbReference type="ARBA" id="ARBA00022679"/>
    </source>
</evidence>
<feature type="binding site" evidence="6">
    <location>
        <begin position="109"/>
        <end position="113"/>
    </location>
    <ligand>
        <name>ATP</name>
        <dbReference type="ChEBI" id="CHEBI:30616"/>
    </ligand>
</feature>